<sequence>MLDDLPILSMIAFSPLLGVLALLFIPKENGKAIRLTAIIATLIPLALVTWLYVDFNTSSAGYQYAEQYSWIHLPLPIGPDLTQQISSLTLRFDYIVAVDGMSLPLVFLTALVAAMAALASKFIKKRWKLYYILFLVLETGMFGVFMAQDLFLFFLFFESTLVPMFFLIGIWGFIHREKAANRFLLYNGVGSAIMLIAFLILVATAGFGQNGSEFYFTGHLGEIQKNLFGSGADSYVNMIAEGNPFNLKEALEWTIRLSDSWSWTISGSHVMFLLILIAFGIKLPIFPFHTWMLKVHAEAPPSIVMIHSGILLKMGAYGLIRFGVLLFPQEAKSWALTLAILGVINILYGAVLALRQDDFKLLLAYSSISHMGVVILGIAAFNLTGLEGALFQMVSHGLISALLFLLVGSLYERTETTDLRELGGLAKSLPFICGILMVAGMASLGLPALSGFPGELMAFLGLFDSLPAAAIVGALGIILAAVYVLRGVLGISYGPVRPVYSGLKDARLVEAIPMIILAAFIVLLGVYPGILTQTMYQTVADFDSFIQTITAK</sequence>
<organism evidence="1 2">
    <name type="scientific">Paenibacillus mesotrionivorans</name>
    <dbReference type="NCBI Taxonomy" id="3160968"/>
    <lineage>
        <taxon>Bacteria</taxon>
        <taxon>Bacillati</taxon>
        <taxon>Bacillota</taxon>
        <taxon>Bacilli</taxon>
        <taxon>Bacillales</taxon>
        <taxon>Paenibacillaceae</taxon>
        <taxon>Paenibacillus</taxon>
    </lineage>
</organism>
<dbReference type="EMBL" id="JBJURJ010000014">
    <property type="protein sequence ID" value="MFM9330708.1"/>
    <property type="molecule type" value="Genomic_DNA"/>
</dbReference>
<dbReference type="Proteomes" id="UP001631969">
    <property type="component" value="Unassembled WGS sequence"/>
</dbReference>
<protein>
    <submittedName>
        <fullName evidence="1">NuoM family protein</fullName>
    </submittedName>
</protein>
<evidence type="ECO:0000313" key="1">
    <source>
        <dbReference type="EMBL" id="MFM9330708.1"/>
    </source>
</evidence>
<comment type="caution">
    <text evidence="1">The sequence shown here is derived from an EMBL/GenBank/DDBJ whole genome shotgun (WGS) entry which is preliminary data.</text>
</comment>
<evidence type="ECO:0000313" key="2">
    <source>
        <dbReference type="Proteomes" id="UP001631969"/>
    </source>
</evidence>
<accession>A0ACC7P130</accession>
<name>A0ACC7P130_9BACL</name>
<gene>
    <name evidence="1" type="ORF">ACI1P1_20665</name>
</gene>
<keyword evidence="2" id="KW-1185">Reference proteome</keyword>
<proteinExistence type="predicted"/>
<reference evidence="1" key="1">
    <citation type="submission" date="2024-12" db="EMBL/GenBank/DDBJ databases">
        <authorList>
            <person name="Wu N."/>
        </authorList>
    </citation>
    <scope>NUCLEOTIDE SEQUENCE</scope>
    <source>
        <strain evidence="1">P15</strain>
    </source>
</reference>